<dbReference type="AlphaFoldDB" id="A0A8H3CAC7"/>
<comment type="caution">
    <text evidence="1">The sequence shown here is derived from an EMBL/GenBank/DDBJ whole genome shotgun (WGS) entry which is preliminary data.</text>
</comment>
<reference evidence="1" key="1">
    <citation type="submission" date="2021-01" db="EMBL/GenBank/DDBJ databases">
        <authorList>
            <person name="Kaushik A."/>
        </authorList>
    </citation>
    <scope>NUCLEOTIDE SEQUENCE</scope>
    <source>
        <strain evidence="1">AG1-1C</strain>
    </source>
</reference>
<proteinExistence type="predicted"/>
<sequence>MRYNGLQGSLQRATIPLLQTAEFDAATSPNYAGTLVPLMSSLLSIEHTKSKLKNSSPAVHSFIIRSSAGNPLYALEPESKHVHKIVRYSTNQSLAKVEWRGNNKNLVQMGDSEPGSSDTERPGKKLTWRSVLSLNHIHRSV</sequence>
<dbReference type="EMBL" id="CAJMWS010001217">
    <property type="protein sequence ID" value="CAE6475703.1"/>
    <property type="molecule type" value="Genomic_DNA"/>
</dbReference>
<dbReference type="Proteomes" id="UP000663846">
    <property type="component" value="Unassembled WGS sequence"/>
</dbReference>
<name>A0A8H3CAC7_9AGAM</name>
<evidence type="ECO:0000313" key="1">
    <source>
        <dbReference type="EMBL" id="CAE6475703.1"/>
    </source>
</evidence>
<protein>
    <submittedName>
        <fullName evidence="1">Uncharacterized protein</fullName>
    </submittedName>
</protein>
<organism evidence="1 2">
    <name type="scientific">Rhizoctonia solani</name>
    <dbReference type="NCBI Taxonomy" id="456999"/>
    <lineage>
        <taxon>Eukaryota</taxon>
        <taxon>Fungi</taxon>
        <taxon>Dikarya</taxon>
        <taxon>Basidiomycota</taxon>
        <taxon>Agaricomycotina</taxon>
        <taxon>Agaricomycetes</taxon>
        <taxon>Cantharellales</taxon>
        <taxon>Ceratobasidiaceae</taxon>
        <taxon>Rhizoctonia</taxon>
    </lineage>
</organism>
<gene>
    <name evidence="1" type="ORF">RDB_LOCUS184132</name>
</gene>
<accession>A0A8H3CAC7</accession>
<evidence type="ECO:0000313" key="2">
    <source>
        <dbReference type="Proteomes" id="UP000663846"/>
    </source>
</evidence>